<keyword evidence="17" id="KW-1185">Reference proteome</keyword>
<evidence type="ECO:0000256" key="2">
    <source>
        <dbReference type="ARBA" id="ARBA00004229"/>
    </source>
</evidence>
<feature type="transmembrane region" description="Helical" evidence="15">
    <location>
        <begin position="106"/>
        <end position="123"/>
    </location>
</feature>
<keyword evidence="10 15" id="KW-1133">Transmembrane helix</keyword>
<evidence type="ECO:0000313" key="16">
    <source>
        <dbReference type="EMBL" id="ELR20703.1"/>
    </source>
</evidence>
<evidence type="ECO:0000256" key="14">
    <source>
        <dbReference type="ARBA" id="ARBA00048889"/>
    </source>
</evidence>
<name>L8H7K0_ACACF</name>
<feature type="transmembrane region" description="Helical" evidence="15">
    <location>
        <begin position="162"/>
        <end position="183"/>
    </location>
</feature>
<keyword evidence="4" id="KW-0150">Chloroplast</keyword>
<dbReference type="EC" id="2.7.1.182" evidence="13"/>
<evidence type="ECO:0000256" key="10">
    <source>
        <dbReference type="ARBA" id="ARBA00022989"/>
    </source>
</evidence>
<reference evidence="16 17" key="1">
    <citation type="journal article" date="2013" name="Genome Biol.">
        <title>Genome of Acanthamoeba castellanii highlights extensive lateral gene transfer and early evolution of tyrosine kinase signaling.</title>
        <authorList>
            <person name="Clarke M."/>
            <person name="Lohan A.J."/>
            <person name="Liu B."/>
            <person name="Lagkouvardos I."/>
            <person name="Roy S."/>
            <person name="Zafar N."/>
            <person name="Bertelli C."/>
            <person name="Schilde C."/>
            <person name="Kianianmomeni A."/>
            <person name="Burglin T.R."/>
            <person name="Frech C."/>
            <person name="Turcotte B."/>
            <person name="Kopec K.O."/>
            <person name="Synnott J.M."/>
            <person name="Choo C."/>
            <person name="Paponov I."/>
            <person name="Finkler A."/>
            <person name="Soon Heng Tan C."/>
            <person name="Hutchins A.P."/>
            <person name="Weinmeier T."/>
            <person name="Rattei T."/>
            <person name="Chu J.S."/>
            <person name="Gimenez G."/>
            <person name="Irimia M."/>
            <person name="Rigden D.J."/>
            <person name="Fitzpatrick D.A."/>
            <person name="Lorenzo-Morales J."/>
            <person name="Bateman A."/>
            <person name="Chiu C.H."/>
            <person name="Tang P."/>
            <person name="Hegemann P."/>
            <person name="Fromm H."/>
            <person name="Raoult D."/>
            <person name="Greub G."/>
            <person name="Miranda-Saavedra D."/>
            <person name="Chen N."/>
            <person name="Nash P."/>
            <person name="Ginger M.L."/>
            <person name="Horn M."/>
            <person name="Schaap P."/>
            <person name="Caler L."/>
            <person name="Loftus B."/>
        </authorList>
    </citation>
    <scope>NUCLEOTIDE SEQUENCE [LARGE SCALE GENOMIC DNA]</scope>
    <source>
        <strain evidence="16 17">Neff</strain>
    </source>
</reference>
<keyword evidence="5" id="KW-0934">Plastid</keyword>
<proteinExistence type="inferred from homology"/>
<keyword evidence="8 16" id="KW-0418">Kinase</keyword>
<keyword evidence="7 15" id="KW-0812">Transmembrane</keyword>
<protein>
    <recommendedName>
        <fullName evidence="13">phytol kinase</fullName>
        <ecNumber evidence="13">2.7.1.182</ecNumber>
    </recommendedName>
</protein>
<evidence type="ECO:0000256" key="3">
    <source>
        <dbReference type="ARBA" id="ARBA00010794"/>
    </source>
</evidence>
<dbReference type="AlphaFoldDB" id="L8H7K0"/>
<comment type="subcellular location">
    <subcellularLocation>
        <location evidence="1">Membrane</location>
        <topology evidence="1">Multi-pass membrane protein</topology>
    </subcellularLocation>
    <subcellularLocation>
        <location evidence="2">Plastid</location>
        <location evidence="2">Chloroplast</location>
    </subcellularLocation>
</comment>
<dbReference type="STRING" id="1257118.L8H7K0"/>
<sequence length="238" mass="25710">MVAHLLVPTSGTTVVALLWLKAMETLRDRGVLSANACRKWIHVGTGPLFILCWLAFPQDAQARYWAAVVPGLITLRFALLGLGVLKDEKTVRSLSRTGDRTELLKGPLIYGIIFVVCTCVYWRDSSVGISILLILCAGDGFADLAGRKYGGAARLPHNRSKSWAGSCAFFVASLAFQCAYAHLFHAQGWLRVGLAQSLPTIVAVTLVSTVVESLPVSDWDNLTVSLAAWGCHKLLGSV</sequence>
<dbReference type="GeneID" id="14921573"/>
<dbReference type="OMA" id="NSHYHRI"/>
<dbReference type="GO" id="GO:0016020">
    <property type="term" value="C:membrane"/>
    <property type="evidence" value="ECO:0007669"/>
    <property type="project" value="UniProtKB-SubCell"/>
</dbReference>
<feature type="transmembrane region" description="Helical" evidence="15">
    <location>
        <begin position="6"/>
        <end position="24"/>
    </location>
</feature>
<evidence type="ECO:0000256" key="11">
    <source>
        <dbReference type="ARBA" id="ARBA00023136"/>
    </source>
</evidence>
<evidence type="ECO:0000313" key="17">
    <source>
        <dbReference type="Proteomes" id="UP000011083"/>
    </source>
</evidence>
<evidence type="ECO:0000256" key="5">
    <source>
        <dbReference type="ARBA" id="ARBA00022640"/>
    </source>
</evidence>
<organism evidence="16 17">
    <name type="scientific">Acanthamoeba castellanii (strain ATCC 30010 / Neff)</name>
    <dbReference type="NCBI Taxonomy" id="1257118"/>
    <lineage>
        <taxon>Eukaryota</taxon>
        <taxon>Amoebozoa</taxon>
        <taxon>Discosea</taxon>
        <taxon>Longamoebia</taxon>
        <taxon>Centramoebida</taxon>
        <taxon>Acanthamoebidae</taxon>
        <taxon>Acanthamoeba</taxon>
    </lineage>
</organism>
<dbReference type="GO" id="GO:0010276">
    <property type="term" value="F:phytol kinase activity"/>
    <property type="evidence" value="ECO:0007669"/>
    <property type="project" value="UniProtKB-EC"/>
</dbReference>
<comment type="catalytic activity">
    <reaction evidence="14">
        <text>phytol + CTP = phytyl phosphate + CDP + H(+)</text>
        <dbReference type="Rhea" id="RHEA:38055"/>
        <dbReference type="ChEBI" id="CHEBI:15378"/>
        <dbReference type="ChEBI" id="CHEBI:17327"/>
        <dbReference type="ChEBI" id="CHEBI:37563"/>
        <dbReference type="ChEBI" id="CHEBI:58069"/>
        <dbReference type="ChEBI" id="CHEBI:75483"/>
        <dbReference type="EC" id="2.7.1.182"/>
    </reaction>
</comment>
<feature type="transmembrane region" description="Helical" evidence="15">
    <location>
        <begin position="189"/>
        <end position="211"/>
    </location>
</feature>
<feature type="transmembrane region" description="Helical" evidence="15">
    <location>
        <begin position="62"/>
        <end position="85"/>
    </location>
</feature>
<evidence type="ECO:0000256" key="8">
    <source>
        <dbReference type="ARBA" id="ARBA00022777"/>
    </source>
</evidence>
<evidence type="ECO:0000256" key="6">
    <source>
        <dbReference type="ARBA" id="ARBA00022679"/>
    </source>
</evidence>
<keyword evidence="6" id="KW-0808">Transferase</keyword>
<gene>
    <name evidence="16" type="ORF">ACA1_054490</name>
</gene>
<dbReference type="Proteomes" id="UP000011083">
    <property type="component" value="Unassembled WGS sequence"/>
</dbReference>
<dbReference type="VEuPathDB" id="AmoebaDB:ACA1_054490"/>
<evidence type="ECO:0000256" key="7">
    <source>
        <dbReference type="ARBA" id="ARBA00022692"/>
    </source>
</evidence>
<comment type="similarity">
    <text evidence="3">Belongs to the polyprenol kinase family.</text>
</comment>
<evidence type="ECO:0000256" key="4">
    <source>
        <dbReference type="ARBA" id="ARBA00022528"/>
    </source>
</evidence>
<evidence type="ECO:0000256" key="9">
    <source>
        <dbReference type="ARBA" id="ARBA00022946"/>
    </source>
</evidence>
<dbReference type="InterPro" id="IPR039606">
    <property type="entry name" value="Phytol/farnesol_kinase"/>
</dbReference>
<evidence type="ECO:0000256" key="1">
    <source>
        <dbReference type="ARBA" id="ARBA00004141"/>
    </source>
</evidence>
<dbReference type="EMBL" id="KB007909">
    <property type="protein sequence ID" value="ELR20703.1"/>
    <property type="molecule type" value="Genomic_DNA"/>
</dbReference>
<feature type="transmembrane region" description="Helical" evidence="15">
    <location>
        <begin position="36"/>
        <end position="56"/>
    </location>
</feature>
<dbReference type="KEGG" id="acan:ACA1_054490"/>
<dbReference type="RefSeq" id="XP_004344106.1">
    <property type="nucleotide sequence ID" value="XM_004344056.1"/>
</dbReference>
<evidence type="ECO:0000256" key="15">
    <source>
        <dbReference type="SAM" id="Phobius"/>
    </source>
</evidence>
<dbReference type="OrthoDB" id="5673at2759"/>
<evidence type="ECO:0000256" key="12">
    <source>
        <dbReference type="ARBA" id="ARBA00024015"/>
    </source>
</evidence>
<accession>L8H7K0</accession>
<keyword evidence="9" id="KW-0809">Transit peptide</keyword>
<evidence type="ECO:0000256" key="13">
    <source>
        <dbReference type="ARBA" id="ARBA00039024"/>
    </source>
</evidence>
<dbReference type="PANTHER" id="PTHR32523:SF8">
    <property type="entry name" value="DOLICHOL KINASE"/>
    <property type="match status" value="1"/>
</dbReference>
<keyword evidence="11 15" id="KW-0472">Membrane</keyword>
<dbReference type="PANTHER" id="PTHR32523">
    <property type="entry name" value="PHYTOL KINASE 1, CHLOROPLASTIC"/>
    <property type="match status" value="1"/>
</dbReference>
<comment type="pathway">
    <text evidence="12">Cofactor biosynthesis; tocopherol biosynthesis.</text>
</comment>